<feature type="region of interest" description="Disordered" evidence="1">
    <location>
        <begin position="100"/>
        <end position="120"/>
    </location>
</feature>
<comment type="caution">
    <text evidence="2">The sequence shown here is derived from an EMBL/GenBank/DDBJ whole genome shotgun (WGS) entry which is preliminary data.</text>
</comment>
<gene>
    <name evidence="2" type="ORF">O9K51_10863</name>
</gene>
<evidence type="ECO:0000313" key="2">
    <source>
        <dbReference type="EMBL" id="KAJ6436617.1"/>
    </source>
</evidence>
<accession>A0AB34FCM7</accession>
<reference evidence="2" key="1">
    <citation type="submission" date="2023-01" db="EMBL/GenBank/DDBJ databases">
        <title>The growth and conidiation of Purpureocillium lavendulum are regulated by nitrogen source and histone H3K14 acetylation.</title>
        <authorList>
            <person name="Tang P."/>
            <person name="Han J."/>
            <person name="Zhang C."/>
            <person name="Tang P."/>
            <person name="Qi F."/>
            <person name="Zhang K."/>
            <person name="Liang L."/>
        </authorList>
    </citation>
    <scope>NUCLEOTIDE SEQUENCE</scope>
    <source>
        <strain evidence="2">YMF1.00683</strain>
    </source>
</reference>
<dbReference type="Proteomes" id="UP001163105">
    <property type="component" value="Unassembled WGS sequence"/>
</dbReference>
<organism evidence="2 3">
    <name type="scientific">Purpureocillium lavendulum</name>
    <dbReference type="NCBI Taxonomy" id="1247861"/>
    <lineage>
        <taxon>Eukaryota</taxon>
        <taxon>Fungi</taxon>
        <taxon>Dikarya</taxon>
        <taxon>Ascomycota</taxon>
        <taxon>Pezizomycotina</taxon>
        <taxon>Sordariomycetes</taxon>
        <taxon>Hypocreomycetidae</taxon>
        <taxon>Hypocreales</taxon>
        <taxon>Ophiocordycipitaceae</taxon>
        <taxon>Purpureocillium</taxon>
    </lineage>
</organism>
<protein>
    <submittedName>
        <fullName evidence="2">Uncharacterized protein</fullName>
    </submittedName>
</protein>
<feature type="compositionally biased region" description="Basic and acidic residues" evidence="1">
    <location>
        <begin position="109"/>
        <end position="120"/>
    </location>
</feature>
<evidence type="ECO:0000313" key="3">
    <source>
        <dbReference type="Proteomes" id="UP001163105"/>
    </source>
</evidence>
<sequence>MALTEHNLQILNNCSRSQSPTTDITREAQIQDAKKWILATLRSLAQMGADGLSYVECADVCIGTGGNVTYRGNVAVDLDDPAFWESRFEDLDSKYRRLERATKGTPSPIRRDSDAQGAQDRKDEYFTSYLRKMESWCTSCENCKANPKIPRAKHPSRSASRGHSPLSNLLSFRQHLRTRYFTAYTVI</sequence>
<dbReference type="AlphaFoldDB" id="A0AB34FCM7"/>
<dbReference type="EMBL" id="JAQHRD010000019">
    <property type="protein sequence ID" value="KAJ6436617.1"/>
    <property type="molecule type" value="Genomic_DNA"/>
</dbReference>
<evidence type="ECO:0000256" key="1">
    <source>
        <dbReference type="SAM" id="MobiDB-lite"/>
    </source>
</evidence>
<proteinExistence type="predicted"/>
<name>A0AB34FCM7_9HYPO</name>
<keyword evidence="3" id="KW-1185">Reference proteome</keyword>